<reference evidence="3" key="1">
    <citation type="journal article" date="2019" name="Int. J. Syst. Evol. Microbiol.">
        <title>The Global Catalogue of Microorganisms (GCM) 10K type strain sequencing project: providing services to taxonomists for standard genome sequencing and annotation.</title>
        <authorList>
            <consortium name="The Broad Institute Genomics Platform"/>
            <consortium name="The Broad Institute Genome Sequencing Center for Infectious Disease"/>
            <person name="Wu L."/>
            <person name="Ma J."/>
        </authorList>
    </citation>
    <scope>NUCLEOTIDE SEQUENCE [LARGE SCALE GENOMIC DNA]</scope>
    <source>
        <strain evidence="3">CCUG 60742</strain>
    </source>
</reference>
<feature type="domain" description="N-acetyltransferase" evidence="1">
    <location>
        <begin position="11"/>
        <end position="138"/>
    </location>
</feature>
<evidence type="ECO:0000313" key="2">
    <source>
        <dbReference type="EMBL" id="MFD0765445.1"/>
    </source>
</evidence>
<dbReference type="InterPro" id="IPR016181">
    <property type="entry name" value="Acyl_CoA_acyltransferase"/>
</dbReference>
<keyword evidence="2" id="KW-0012">Acyltransferase</keyword>
<evidence type="ECO:0000313" key="3">
    <source>
        <dbReference type="Proteomes" id="UP001597073"/>
    </source>
</evidence>
<dbReference type="EMBL" id="JBHTIA010000007">
    <property type="protein sequence ID" value="MFD0765445.1"/>
    <property type="molecule type" value="Genomic_DNA"/>
</dbReference>
<dbReference type="InterPro" id="IPR000182">
    <property type="entry name" value="GNAT_dom"/>
</dbReference>
<keyword evidence="3" id="KW-1185">Reference proteome</keyword>
<dbReference type="SUPFAM" id="SSF55729">
    <property type="entry name" value="Acyl-CoA N-acyltransferases (Nat)"/>
    <property type="match status" value="1"/>
</dbReference>
<dbReference type="Pfam" id="PF13302">
    <property type="entry name" value="Acetyltransf_3"/>
    <property type="match status" value="1"/>
</dbReference>
<dbReference type="RefSeq" id="WP_377142593.1">
    <property type="nucleotide sequence ID" value="NZ_JBHTIA010000007.1"/>
</dbReference>
<name>A0ABW2ZGU6_9SPHI</name>
<comment type="caution">
    <text evidence="2">The sequence shown here is derived from an EMBL/GenBank/DDBJ whole genome shotgun (WGS) entry which is preliminary data.</text>
</comment>
<gene>
    <name evidence="2" type="ORF">ACFQZI_11330</name>
</gene>
<accession>A0ABW2ZGU6</accession>
<evidence type="ECO:0000259" key="1">
    <source>
        <dbReference type="Pfam" id="PF13302"/>
    </source>
</evidence>
<organism evidence="2 3">
    <name type="scientific">Mucilaginibacter lutimaris</name>
    <dbReference type="NCBI Taxonomy" id="931629"/>
    <lineage>
        <taxon>Bacteria</taxon>
        <taxon>Pseudomonadati</taxon>
        <taxon>Bacteroidota</taxon>
        <taxon>Sphingobacteriia</taxon>
        <taxon>Sphingobacteriales</taxon>
        <taxon>Sphingobacteriaceae</taxon>
        <taxon>Mucilaginibacter</taxon>
    </lineage>
</organism>
<dbReference type="Gene3D" id="3.40.630.30">
    <property type="match status" value="1"/>
</dbReference>
<dbReference type="GO" id="GO:0016746">
    <property type="term" value="F:acyltransferase activity"/>
    <property type="evidence" value="ECO:0007669"/>
    <property type="project" value="UniProtKB-KW"/>
</dbReference>
<dbReference type="EC" id="2.3.-.-" evidence="2"/>
<dbReference type="Proteomes" id="UP001597073">
    <property type="component" value="Unassembled WGS sequence"/>
</dbReference>
<keyword evidence="2" id="KW-0808">Transferase</keyword>
<sequence>MIKLPARQYGLIFRLVEEQDASFILSLRTDPKLAKHISPVSNELEAQKAWIRNYKEREAQGFEYYFIYTDEQNGPLGLFRLYNIEGDTVTSGSWLAKGGQDELNAFRADLFLTTVIFEQFKFHRCLIDVRKENKKLVRYHKMFFRVINEDDLDIYMCMDAADYQRKKIFLTSIIQPSTEQHHEY</sequence>
<protein>
    <submittedName>
        <fullName evidence="2">GNAT family N-acetyltransferase</fullName>
        <ecNumber evidence="2">2.3.-.-</ecNumber>
    </submittedName>
</protein>
<proteinExistence type="predicted"/>